<protein>
    <submittedName>
        <fullName evidence="1">Uncharacterized protein</fullName>
    </submittedName>
</protein>
<accession>A0A6M3MD89</accession>
<evidence type="ECO:0000313" key="1">
    <source>
        <dbReference type="EMBL" id="QJB04080.1"/>
    </source>
</evidence>
<proteinExistence type="predicted"/>
<gene>
    <name evidence="1" type="ORF">MM171B00494_0016</name>
</gene>
<sequence>MKIEILGHCQFAEITKTELLRNCSGITNKKNLELLKTKMNDNGVVVIGDTQIAGYLLVLQYLTKKYNGLTVAFVSNNLAVYNYKSN</sequence>
<reference evidence="1" key="1">
    <citation type="submission" date="2020-03" db="EMBL/GenBank/DDBJ databases">
        <title>The deep terrestrial virosphere.</title>
        <authorList>
            <person name="Holmfeldt K."/>
            <person name="Nilsson E."/>
            <person name="Simone D."/>
            <person name="Lopez-Fernandez M."/>
            <person name="Wu X."/>
            <person name="de Brujin I."/>
            <person name="Lundin D."/>
            <person name="Andersson A."/>
            <person name="Bertilsson S."/>
            <person name="Dopson M."/>
        </authorList>
    </citation>
    <scope>NUCLEOTIDE SEQUENCE</scope>
    <source>
        <strain evidence="1">MM171B00494</strain>
    </source>
</reference>
<name>A0A6M3MD89_9ZZZZ</name>
<dbReference type="AlphaFoldDB" id="A0A6M3MD89"/>
<organism evidence="1">
    <name type="scientific">viral metagenome</name>
    <dbReference type="NCBI Taxonomy" id="1070528"/>
    <lineage>
        <taxon>unclassified sequences</taxon>
        <taxon>metagenomes</taxon>
        <taxon>organismal metagenomes</taxon>
    </lineage>
</organism>
<dbReference type="EMBL" id="MT143871">
    <property type="protein sequence ID" value="QJB04080.1"/>
    <property type="molecule type" value="Genomic_DNA"/>
</dbReference>